<organism evidence="4 5">
    <name type="scientific">Vitis vinifera</name>
    <name type="common">Grape</name>
    <dbReference type="NCBI Taxonomy" id="29760"/>
    <lineage>
        <taxon>Eukaryota</taxon>
        <taxon>Viridiplantae</taxon>
        <taxon>Streptophyta</taxon>
        <taxon>Embryophyta</taxon>
        <taxon>Tracheophyta</taxon>
        <taxon>Spermatophyta</taxon>
        <taxon>Magnoliopsida</taxon>
        <taxon>eudicotyledons</taxon>
        <taxon>Gunneridae</taxon>
        <taxon>Pentapetalae</taxon>
        <taxon>rosids</taxon>
        <taxon>Vitales</taxon>
        <taxon>Vitaceae</taxon>
        <taxon>Viteae</taxon>
        <taxon>Vitis</taxon>
    </lineage>
</organism>
<dbReference type="PANTHER" id="PTHR44573:SF1">
    <property type="entry name" value="NADPH-DEPENDENT ALKENAL_ONE OXIDOREDUCTASE, CHLOROPLASTIC"/>
    <property type="match status" value="1"/>
</dbReference>
<reference evidence="5" key="1">
    <citation type="journal article" date="2007" name="Nature">
        <title>The grapevine genome sequence suggests ancestral hexaploidization in major angiosperm phyla.</title>
        <authorList>
            <consortium name="The French-Italian Public Consortium for Grapevine Genome Characterization."/>
            <person name="Jaillon O."/>
            <person name="Aury J.-M."/>
            <person name="Noel B."/>
            <person name="Policriti A."/>
            <person name="Clepet C."/>
            <person name="Casagrande A."/>
            <person name="Choisne N."/>
            <person name="Aubourg S."/>
            <person name="Vitulo N."/>
            <person name="Jubin C."/>
            <person name="Vezzi A."/>
            <person name="Legeai F."/>
            <person name="Hugueney P."/>
            <person name="Dasilva C."/>
            <person name="Horner D."/>
            <person name="Mica E."/>
            <person name="Jublot D."/>
            <person name="Poulain J."/>
            <person name="Bruyere C."/>
            <person name="Billault A."/>
            <person name="Segurens B."/>
            <person name="Gouyvenoux M."/>
            <person name="Ugarte E."/>
            <person name="Cattonaro F."/>
            <person name="Anthouard V."/>
            <person name="Vico V."/>
            <person name="Del Fabbro C."/>
            <person name="Alaux M."/>
            <person name="Di Gaspero G."/>
            <person name="Dumas V."/>
            <person name="Felice N."/>
            <person name="Paillard S."/>
            <person name="Juman I."/>
            <person name="Moroldo M."/>
            <person name="Scalabrin S."/>
            <person name="Canaguier A."/>
            <person name="Le Clainche I."/>
            <person name="Malacrida G."/>
            <person name="Durand E."/>
            <person name="Pesole G."/>
            <person name="Laucou V."/>
            <person name="Chatelet P."/>
            <person name="Merdinoglu D."/>
            <person name="Delledonne M."/>
            <person name="Pezzotti M."/>
            <person name="Lecharny A."/>
            <person name="Scarpelli C."/>
            <person name="Artiguenave F."/>
            <person name="Pe M.E."/>
            <person name="Valle G."/>
            <person name="Morgante M."/>
            <person name="Caboche M."/>
            <person name="Adam-Blondon A.-F."/>
            <person name="Weissenbach J."/>
            <person name="Quetier F."/>
            <person name="Wincker P."/>
        </authorList>
    </citation>
    <scope>NUCLEOTIDE SEQUENCE [LARGE SCALE GENOMIC DNA]</scope>
    <source>
        <strain evidence="5">cv. Pinot noir / PN40024</strain>
    </source>
</reference>
<accession>F6HTX2</accession>
<dbReference type="Gene3D" id="3.40.50.720">
    <property type="entry name" value="NAD(P)-binding Rossmann-like Domain"/>
    <property type="match status" value="1"/>
</dbReference>
<dbReference type="SUPFAM" id="SSF51735">
    <property type="entry name" value="NAD(P)-binding Rossmann-fold domains"/>
    <property type="match status" value="1"/>
</dbReference>
<evidence type="ECO:0000256" key="3">
    <source>
        <dbReference type="SAM" id="Phobius"/>
    </source>
</evidence>
<feature type="transmembrane region" description="Helical" evidence="3">
    <location>
        <begin position="122"/>
        <end position="150"/>
    </location>
</feature>
<evidence type="ECO:0000313" key="5">
    <source>
        <dbReference type="Proteomes" id="UP000009183"/>
    </source>
</evidence>
<comment type="similarity">
    <text evidence="1">Belongs to the zinc-containing alcohol dehydrogenase family. Quinone oxidoreductase subfamily.</text>
</comment>
<dbReference type="eggNOG" id="KOG1198">
    <property type="taxonomic scope" value="Eukaryota"/>
</dbReference>
<dbReference type="PaxDb" id="29760-VIT_14s0030g01090.t01"/>
<gene>
    <name evidence="4" type="ordered locus">VIT_14s0030g01090</name>
</gene>
<keyword evidence="2" id="KW-0560">Oxidoreductase</keyword>
<evidence type="ECO:0000256" key="1">
    <source>
        <dbReference type="ARBA" id="ARBA00010371"/>
    </source>
</evidence>
<dbReference type="Gene3D" id="3.90.180.10">
    <property type="entry name" value="Medium-chain alcohol dehydrogenases, catalytic domain"/>
    <property type="match status" value="1"/>
</dbReference>
<dbReference type="EMBL" id="FN596249">
    <property type="protein sequence ID" value="CCB58133.1"/>
    <property type="molecule type" value="Genomic_DNA"/>
</dbReference>
<dbReference type="InParanoid" id="F6HTX2"/>
<dbReference type="AlphaFoldDB" id="F6HTX2"/>
<dbReference type="Proteomes" id="UP000009183">
    <property type="component" value="Chromosome 14"/>
</dbReference>
<name>F6HTX2_VITVI</name>
<dbReference type="InterPro" id="IPR044626">
    <property type="entry name" value="AOR-like"/>
</dbReference>
<keyword evidence="3" id="KW-1133">Transmembrane helix</keyword>
<dbReference type="OrthoDB" id="1710250at2759"/>
<keyword evidence="3" id="KW-0812">Transmembrane</keyword>
<dbReference type="InterPro" id="IPR036291">
    <property type="entry name" value="NAD(P)-bd_dom_sf"/>
</dbReference>
<dbReference type="HOGENOM" id="CLU_1477633_0_0_1"/>
<keyword evidence="3" id="KW-0472">Membrane</keyword>
<evidence type="ECO:0000313" key="4">
    <source>
        <dbReference type="EMBL" id="CCB58133.1"/>
    </source>
</evidence>
<keyword evidence="5" id="KW-1185">Reference proteome</keyword>
<dbReference type="GO" id="GO:0016628">
    <property type="term" value="F:oxidoreductase activity, acting on the CH-CH group of donors, NAD or NADP as acceptor"/>
    <property type="evidence" value="ECO:0007669"/>
    <property type="project" value="InterPro"/>
</dbReference>
<dbReference type="PANTHER" id="PTHR44573">
    <property type="entry name" value="NADPH-DEPENDENT ALKENAL/ONE OXIDOREDUCTASE, CHLOROPLASTIC"/>
    <property type="match status" value="1"/>
</dbReference>
<evidence type="ECO:0000256" key="2">
    <source>
        <dbReference type="ARBA" id="ARBA00023002"/>
    </source>
</evidence>
<proteinExistence type="inferred from homology"/>
<sequence>MKYNAIKLVSKLHGNINEKTLDGPKQFSSFAKCTTIEEKLLALKPKNLDFVQAAGLPLTIETAYDGLERTGFTVGKSILVLGGVGGVGSLVWKKPNDDHEHGDAYQLIASQLFPENPEAGKLIAATITFFIASTSSIMLISLFCAGAYALPLMFLFNNKTNLHMNGVGSVTNVKIWNSLSFII</sequence>
<protein>
    <submittedName>
        <fullName evidence="4">Uncharacterized protein</fullName>
    </submittedName>
</protein>